<keyword evidence="2" id="KW-1185">Reference proteome</keyword>
<evidence type="ECO:0000313" key="1">
    <source>
        <dbReference type="EMBL" id="TMR16774.1"/>
    </source>
</evidence>
<dbReference type="AlphaFoldDB" id="A0A5S4FE27"/>
<gene>
    <name evidence="1" type="ORF">ETD86_24140</name>
</gene>
<dbReference type="Proteomes" id="UP000309128">
    <property type="component" value="Unassembled WGS sequence"/>
</dbReference>
<comment type="caution">
    <text evidence="1">The sequence shown here is derived from an EMBL/GenBank/DDBJ whole genome shotgun (WGS) entry which is preliminary data.</text>
</comment>
<accession>A0A5S4FE27</accession>
<name>A0A5S4FE27_9ACTN</name>
<organism evidence="1 2">
    <name type="scientific">Nonomuraea turkmeniaca</name>
    <dbReference type="NCBI Taxonomy" id="103838"/>
    <lineage>
        <taxon>Bacteria</taxon>
        <taxon>Bacillati</taxon>
        <taxon>Actinomycetota</taxon>
        <taxon>Actinomycetes</taxon>
        <taxon>Streptosporangiales</taxon>
        <taxon>Streptosporangiaceae</taxon>
        <taxon>Nonomuraea</taxon>
    </lineage>
</organism>
<proteinExistence type="predicted"/>
<sequence>MARRRAYVSSGRSHSLKVKFSVEEFQEVAAAAAAAELAVAAYVGETVLRDARAVTDGGTEGEAGRVGLARIQRELFAARTALVAAATALEGAGGSTAECAAAVARLDELAGEIHGRLRRWRS</sequence>
<reference evidence="1 2" key="1">
    <citation type="submission" date="2019-05" db="EMBL/GenBank/DDBJ databases">
        <title>Draft genome sequence of Nonomuraea turkmeniaca DSM 43926.</title>
        <authorList>
            <person name="Saricaoglu S."/>
            <person name="Isik K."/>
        </authorList>
    </citation>
    <scope>NUCLEOTIDE SEQUENCE [LARGE SCALE GENOMIC DNA]</scope>
    <source>
        <strain evidence="1 2">DSM 43926</strain>
    </source>
</reference>
<protein>
    <submittedName>
        <fullName evidence="1">Uncharacterized protein</fullName>
    </submittedName>
</protein>
<evidence type="ECO:0000313" key="2">
    <source>
        <dbReference type="Proteomes" id="UP000309128"/>
    </source>
</evidence>
<dbReference type="OrthoDB" id="10017188at2"/>
<dbReference type="EMBL" id="VCKY01000084">
    <property type="protein sequence ID" value="TMR16774.1"/>
    <property type="molecule type" value="Genomic_DNA"/>
</dbReference>